<evidence type="ECO:0000256" key="4">
    <source>
        <dbReference type="ARBA" id="ARBA00022692"/>
    </source>
</evidence>
<dbReference type="EMBL" id="CP159218">
    <property type="protein sequence ID" value="XCG62703.1"/>
    <property type="molecule type" value="Genomic_DNA"/>
</dbReference>
<gene>
    <name evidence="11 13" type="primary">kdpC</name>
    <name evidence="13" type="ORF">ABLG96_15915</name>
</gene>
<accession>A0AAU8DN02</accession>
<evidence type="ECO:0000256" key="7">
    <source>
        <dbReference type="ARBA" id="ARBA00022958"/>
    </source>
</evidence>
<keyword evidence="4 11" id="KW-0812">Transmembrane</keyword>
<dbReference type="RefSeq" id="WP_353648318.1">
    <property type="nucleotide sequence ID" value="NZ_CP159218.1"/>
</dbReference>
<feature type="transmembrane region" description="Helical" evidence="11">
    <location>
        <begin position="42"/>
        <end position="65"/>
    </location>
</feature>
<keyword evidence="6 11" id="KW-0067">ATP-binding</keyword>
<keyword evidence="1 11" id="KW-0813">Transport</keyword>
<feature type="region of interest" description="Disordered" evidence="12">
    <location>
        <begin position="1"/>
        <end position="30"/>
    </location>
</feature>
<keyword evidence="10 11" id="KW-0472">Membrane</keyword>
<keyword evidence="8 11" id="KW-1133">Transmembrane helix</keyword>
<comment type="subcellular location">
    <subcellularLocation>
        <location evidence="11">Cell membrane</location>
        <topology evidence="11">Single-pass membrane protein</topology>
    </subcellularLocation>
</comment>
<dbReference type="GO" id="GO:0005524">
    <property type="term" value="F:ATP binding"/>
    <property type="evidence" value="ECO:0007669"/>
    <property type="project" value="UniProtKB-UniRule"/>
</dbReference>
<proteinExistence type="inferred from homology"/>
<name>A0AAU8DN02_9ACTN</name>
<evidence type="ECO:0000256" key="12">
    <source>
        <dbReference type="SAM" id="MobiDB-lite"/>
    </source>
</evidence>
<keyword evidence="7 11" id="KW-0630">Potassium</keyword>
<evidence type="ECO:0000256" key="9">
    <source>
        <dbReference type="ARBA" id="ARBA00023065"/>
    </source>
</evidence>
<dbReference type="Pfam" id="PF02669">
    <property type="entry name" value="KdpC"/>
    <property type="match status" value="1"/>
</dbReference>
<feature type="compositionally biased region" description="Low complexity" evidence="12">
    <location>
        <begin position="8"/>
        <end position="20"/>
    </location>
</feature>
<keyword evidence="2 11" id="KW-1003">Cell membrane</keyword>
<comment type="subunit">
    <text evidence="11">The system is composed of three essential subunits: KdpA, KdpB and KdpC.</text>
</comment>
<dbReference type="NCBIfam" id="TIGR00681">
    <property type="entry name" value="kdpC"/>
    <property type="match status" value="1"/>
</dbReference>
<evidence type="ECO:0000256" key="8">
    <source>
        <dbReference type="ARBA" id="ARBA00022989"/>
    </source>
</evidence>
<evidence type="ECO:0000256" key="10">
    <source>
        <dbReference type="ARBA" id="ARBA00023136"/>
    </source>
</evidence>
<comment type="similarity">
    <text evidence="11">Belongs to the KdpC family.</text>
</comment>
<dbReference type="PIRSF" id="PIRSF001296">
    <property type="entry name" value="K_ATPase_KdpC"/>
    <property type="match status" value="1"/>
</dbReference>
<evidence type="ECO:0000256" key="6">
    <source>
        <dbReference type="ARBA" id="ARBA00022840"/>
    </source>
</evidence>
<dbReference type="InterPro" id="IPR003820">
    <property type="entry name" value="KdpC"/>
</dbReference>
<dbReference type="HAMAP" id="MF_00276">
    <property type="entry name" value="KdpC"/>
    <property type="match status" value="1"/>
</dbReference>
<dbReference type="GO" id="GO:0005886">
    <property type="term" value="C:plasma membrane"/>
    <property type="evidence" value="ECO:0007669"/>
    <property type="project" value="UniProtKB-SubCell"/>
</dbReference>
<dbReference type="PANTHER" id="PTHR30042">
    <property type="entry name" value="POTASSIUM-TRANSPORTING ATPASE C CHAIN"/>
    <property type="match status" value="1"/>
</dbReference>
<keyword evidence="5 11" id="KW-0547">Nucleotide-binding</keyword>
<protein>
    <recommendedName>
        <fullName evidence="11">Potassium-transporting ATPase KdpC subunit</fullName>
    </recommendedName>
    <alternativeName>
        <fullName evidence="11">ATP phosphohydrolase [potassium-transporting] C chain</fullName>
    </alternativeName>
    <alternativeName>
        <fullName evidence="11">Potassium-binding and translocating subunit C</fullName>
    </alternativeName>
    <alternativeName>
        <fullName evidence="11">Potassium-translocating ATPase C chain</fullName>
    </alternativeName>
</protein>
<organism evidence="13">
    <name type="scientific">Nakamurella sp. A5-74</name>
    <dbReference type="NCBI Taxonomy" id="3158264"/>
    <lineage>
        <taxon>Bacteria</taxon>
        <taxon>Bacillati</taxon>
        <taxon>Actinomycetota</taxon>
        <taxon>Actinomycetes</taxon>
        <taxon>Nakamurellales</taxon>
        <taxon>Nakamurellaceae</taxon>
        <taxon>Nakamurella</taxon>
    </lineage>
</organism>
<evidence type="ECO:0000256" key="5">
    <source>
        <dbReference type="ARBA" id="ARBA00022741"/>
    </source>
</evidence>
<comment type="function">
    <text evidence="11">Part of the high-affinity ATP-driven potassium transport (or Kdp) system, which catalyzes the hydrolysis of ATP coupled with the electrogenic transport of potassium into the cytoplasm. This subunit acts as a catalytic chaperone that increases the ATP-binding affinity of the ATP-hydrolyzing subunit KdpB by the formation of a transient KdpB/KdpC/ATP ternary complex.</text>
</comment>
<sequence length="226" mass="23135">MTSDTPNSSSASSAVLASESHPPSEVGTSSVTASTVVRQSLIGLRLLLAMTVLLGVLYPAVVYGVGRLMSDRADGSLVTDASGRTVGSSLIGQSFTDPQWFSGRPSAAGSDGYDALSSGGSNLAADNAELAELIAQRRTEVARLNGVPESAVPADAITASASGLDPDISPAYARLQVTRVAAVRGLSPASVAALVEQRVDGRILGFLGDEQVNVLELNLALQRLRG</sequence>
<evidence type="ECO:0000256" key="1">
    <source>
        <dbReference type="ARBA" id="ARBA00022448"/>
    </source>
</evidence>
<dbReference type="GO" id="GO:0008556">
    <property type="term" value="F:P-type potassium transmembrane transporter activity"/>
    <property type="evidence" value="ECO:0007669"/>
    <property type="project" value="InterPro"/>
</dbReference>
<dbReference type="AlphaFoldDB" id="A0AAU8DN02"/>
<reference evidence="13" key="1">
    <citation type="submission" date="2024-05" db="EMBL/GenBank/DDBJ databases">
        <authorList>
            <person name="Cai S.Y."/>
            <person name="Jin L.M."/>
            <person name="Li H.R."/>
        </authorList>
    </citation>
    <scope>NUCLEOTIDE SEQUENCE</scope>
    <source>
        <strain evidence="13">A5-74</strain>
    </source>
</reference>
<evidence type="ECO:0000313" key="13">
    <source>
        <dbReference type="EMBL" id="XCG62703.1"/>
    </source>
</evidence>
<dbReference type="PANTHER" id="PTHR30042:SF2">
    <property type="entry name" value="POTASSIUM-TRANSPORTING ATPASE KDPC SUBUNIT"/>
    <property type="match status" value="1"/>
</dbReference>
<evidence type="ECO:0000256" key="3">
    <source>
        <dbReference type="ARBA" id="ARBA00022538"/>
    </source>
</evidence>
<keyword evidence="3 11" id="KW-0633">Potassium transport</keyword>
<evidence type="ECO:0000256" key="11">
    <source>
        <dbReference type="HAMAP-Rule" id="MF_00276"/>
    </source>
</evidence>
<keyword evidence="9 11" id="KW-0406">Ion transport</keyword>
<evidence type="ECO:0000256" key="2">
    <source>
        <dbReference type="ARBA" id="ARBA00022475"/>
    </source>
</evidence>
<dbReference type="NCBIfam" id="NF001454">
    <property type="entry name" value="PRK00315.1"/>
    <property type="match status" value="1"/>
</dbReference>